<dbReference type="STRING" id="180088.A0A1J8QMH4"/>
<proteinExistence type="predicted"/>
<accession>A0A1J8QMH4</accession>
<dbReference type="EMBL" id="LVVM01003560">
    <property type="protein sequence ID" value="OJA14608.1"/>
    <property type="molecule type" value="Genomic_DNA"/>
</dbReference>
<name>A0A1J8QMH4_9AGAM</name>
<reference evidence="1 2" key="1">
    <citation type="submission" date="2016-03" db="EMBL/GenBank/DDBJ databases">
        <title>Comparative genomics of the ectomycorrhizal sister species Rhizopogon vinicolor and Rhizopogon vesiculosus (Basidiomycota: Boletales) reveals a divergence of the mating type B locus.</title>
        <authorList>
            <person name="Mujic A.B."/>
            <person name="Kuo A."/>
            <person name="Tritt A."/>
            <person name="Lipzen A."/>
            <person name="Chen C."/>
            <person name="Johnson J."/>
            <person name="Sharma A."/>
            <person name="Barry K."/>
            <person name="Grigoriev I.V."/>
            <person name="Spatafora J.W."/>
        </authorList>
    </citation>
    <scope>NUCLEOTIDE SEQUENCE [LARGE SCALE GENOMIC DNA]</scope>
    <source>
        <strain evidence="1 2">AM-OR11-056</strain>
    </source>
</reference>
<evidence type="ECO:0000313" key="1">
    <source>
        <dbReference type="EMBL" id="OJA14608.1"/>
    </source>
</evidence>
<comment type="caution">
    <text evidence="1">The sequence shown here is derived from an EMBL/GenBank/DDBJ whole genome shotgun (WGS) entry which is preliminary data.</text>
</comment>
<gene>
    <name evidence="1" type="ORF">AZE42_07964</name>
</gene>
<sequence>MPTSTDPRKFLETPSLLETTSDRVYRCARSGATQCPQCNIRYRITDGTGVNYILMDKLGASPLRCNGLDFYWRCRIPHQLANIFITLEYHSFRHTGSIQSQAPWGVDDLTGDPKDIRVVWEAKYSAVSVVGASITEFHSSFTRVIVLTHVRHNQLLWNGSWEWETWRADALRTYQTEPVLQGLLANAL</sequence>
<organism evidence="1 2">
    <name type="scientific">Rhizopogon vesiculosus</name>
    <dbReference type="NCBI Taxonomy" id="180088"/>
    <lineage>
        <taxon>Eukaryota</taxon>
        <taxon>Fungi</taxon>
        <taxon>Dikarya</taxon>
        <taxon>Basidiomycota</taxon>
        <taxon>Agaricomycotina</taxon>
        <taxon>Agaricomycetes</taxon>
        <taxon>Agaricomycetidae</taxon>
        <taxon>Boletales</taxon>
        <taxon>Suillineae</taxon>
        <taxon>Rhizopogonaceae</taxon>
        <taxon>Rhizopogon</taxon>
    </lineage>
</organism>
<evidence type="ECO:0000313" key="2">
    <source>
        <dbReference type="Proteomes" id="UP000183567"/>
    </source>
</evidence>
<dbReference type="Proteomes" id="UP000183567">
    <property type="component" value="Unassembled WGS sequence"/>
</dbReference>
<dbReference type="AlphaFoldDB" id="A0A1J8QMH4"/>
<dbReference type="OrthoDB" id="2610322at2759"/>
<keyword evidence="2" id="KW-1185">Reference proteome</keyword>
<protein>
    <submittedName>
        <fullName evidence="1">Uncharacterized protein</fullName>
    </submittedName>
</protein>